<protein>
    <submittedName>
        <fullName evidence="2">Deacetylase</fullName>
    </submittedName>
</protein>
<evidence type="ECO:0000313" key="2">
    <source>
        <dbReference type="EMBL" id="KUG24091.1"/>
    </source>
</evidence>
<dbReference type="GO" id="GO:0004407">
    <property type="term" value="F:histone deacetylase activity"/>
    <property type="evidence" value="ECO:0007669"/>
    <property type="project" value="TreeGrafter"/>
</dbReference>
<dbReference type="PRINTS" id="PR01270">
    <property type="entry name" value="HDASUPER"/>
</dbReference>
<sequence>MKVIYHEDYNEVYSTDPASAAGRIQAVEIALRGKVTFVTPIAATQEDILKVHTPEHIRSVEREGVYDIAALAAGGAIKAAQMGLVEPCFAVIRPPGHHASAGSAWGFCYFNNMAIALEKLKREGKIKKAFILDFDLHFGDGNVNILGSRGYVKIYNPASSNRNEYLKNVQDALAEADADMVAVSAGFDNHEADWGGLLKTEDYQYMGKLVREAAKRNNGGCFGILEGGYNHNVLGKNVLAFVQGLETK</sequence>
<dbReference type="SUPFAM" id="SSF52768">
    <property type="entry name" value="Arginase/deacetylase"/>
    <property type="match status" value="1"/>
</dbReference>
<evidence type="ECO:0000259" key="1">
    <source>
        <dbReference type="Pfam" id="PF00850"/>
    </source>
</evidence>
<feature type="domain" description="Histone deacetylase" evidence="1">
    <location>
        <begin position="63"/>
        <end position="149"/>
    </location>
</feature>
<proteinExistence type="predicted"/>
<organism evidence="2">
    <name type="scientific">hydrocarbon metagenome</name>
    <dbReference type="NCBI Taxonomy" id="938273"/>
    <lineage>
        <taxon>unclassified sequences</taxon>
        <taxon>metagenomes</taxon>
        <taxon>ecological metagenomes</taxon>
    </lineage>
</organism>
<dbReference type="EMBL" id="LNQE01000863">
    <property type="protein sequence ID" value="KUG24091.1"/>
    <property type="molecule type" value="Genomic_DNA"/>
</dbReference>
<comment type="caution">
    <text evidence="2">The sequence shown here is derived from an EMBL/GenBank/DDBJ whole genome shotgun (WGS) entry which is preliminary data.</text>
</comment>
<dbReference type="InterPro" id="IPR023696">
    <property type="entry name" value="Ureohydrolase_dom_sf"/>
</dbReference>
<gene>
    <name evidence="2" type="ORF">ASZ90_006096</name>
</gene>
<dbReference type="InterPro" id="IPR037138">
    <property type="entry name" value="His_deacetylse_dom_sf"/>
</dbReference>
<dbReference type="Gene3D" id="3.40.800.20">
    <property type="entry name" value="Histone deacetylase domain"/>
    <property type="match status" value="2"/>
</dbReference>
<dbReference type="GO" id="GO:0040029">
    <property type="term" value="P:epigenetic regulation of gene expression"/>
    <property type="evidence" value="ECO:0007669"/>
    <property type="project" value="TreeGrafter"/>
</dbReference>
<dbReference type="PANTHER" id="PTHR10625">
    <property type="entry name" value="HISTONE DEACETYLASE HDAC1-RELATED"/>
    <property type="match status" value="1"/>
</dbReference>
<dbReference type="InterPro" id="IPR000286">
    <property type="entry name" value="HDACs"/>
</dbReference>
<dbReference type="AlphaFoldDB" id="A0A0W8FT93"/>
<dbReference type="InterPro" id="IPR023801">
    <property type="entry name" value="His_deacetylse_dom"/>
</dbReference>
<name>A0A0W8FT93_9ZZZZ</name>
<dbReference type="Pfam" id="PF00850">
    <property type="entry name" value="Hist_deacetyl"/>
    <property type="match status" value="2"/>
</dbReference>
<accession>A0A0W8FT93</accession>
<feature type="domain" description="Histone deacetylase" evidence="1">
    <location>
        <begin position="160"/>
        <end position="244"/>
    </location>
</feature>
<reference evidence="2" key="1">
    <citation type="journal article" date="2015" name="Proc. Natl. Acad. Sci. U.S.A.">
        <title>Networks of energetic and metabolic interactions define dynamics in microbial communities.</title>
        <authorList>
            <person name="Embree M."/>
            <person name="Liu J.K."/>
            <person name="Al-Bassam M.M."/>
            <person name="Zengler K."/>
        </authorList>
    </citation>
    <scope>NUCLEOTIDE SEQUENCE</scope>
</reference>